<dbReference type="PANTHER" id="PTHR35201">
    <property type="entry name" value="TERPENE SYNTHASE"/>
    <property type="match status" value="1"/>
</dbReference>
<keyword evidence="2" id="KW-0479">Metal-binding</keyword>
<dbReference type="GO" id="GO:0010333">
    <property type="term" value="F:terpene synthase activity"/>
    <property type="evidence" value="ECO:0007669"/>
    <property type="project" value="InterPro"/>
</dbReference>
<accession>A0A2V4N786</accession>
<dbReference type="InterPro" id="IPR008949">
    <property type="entry name" value="Isoprenoid_synthase_dom_sf"/>
</dbReference>
<dbReference type="Gene3D" id="1.10.600.10">
    <property type="entry name" value="Farnesyl Diphosphate Synthase"/>
    <property type="match status" value="1"/>
</dbReference>
<sequence length="366" mass="41297">MSTLDGTRMTVTFSTGPTGIGTSAARAHRPPTEHAEQPVRPIPGLYWHPVKEPEPLLYQELDRRIKAWAIEEIDLFPPEWEEQFDSFGTGRYICLTYPEAAGLEHLEAAARLLVAENAVDDCYCEDHGGSPHGLGARLLMAHSALERPYAVAPYEQQWQEKLDSEPPCRAYRSAMQTFDRLAADQVRDREIHDLARLHLGYLAEAAWSIDGVVPPLPEYLTVRQYNSFRPCLTIVDAVAGYAFPADLHDHPKMQQVIALASLATTLVNDLYSYTKELRSTLPHVNLPTVIQHHEQLSAEESYYKAIEIHNDVMHRFEAESAACAAELPGPLTERFLHQIATWLDGNHWWHATNTDRYTLPGFLPAE</sequence>
<reference evidence="4 5" key="1">
    <citation type="submission" date="2018-03" db="EMBL/GenBank/DDBJ databases">
        <title>Bioinformatic expansion and discovery of thiopeptide antibiotics.</title>
        <authorList>
            <person name="Schwalen C.J."/>
            <person name="Hudson G.A."/>
            <person name="Mitchell D.A."/>
        </authorList>
    </citation>
    <scope>NUCLEOTIDE SEQUENCE [LARGE SCALE GENOMIC DNA]</scope>
    <source>
        <strain evidence="4 5">ATCC 21389</strain>
    </source>
</reference>
<evidence type="ECO:0000313" key="4">
    <source>
        <dbReference type="EMBL" id="PYC80246.1"/>
    </source>
</evidence>
<comment type="caution">
    <text evidence="4">The sequence shown here is derived from an EMBL/GenBank/DDBJ whole genome shotgun (WGS) entry which is preliminary data.</text>
</comment>
<feature type="compositionally biased region" description="Polar residues" evidence="3">
    <location>
        <begin position="1"/>
        <end position="21"/>
    </location>
</feature>
<dbReference type="Proteomes" id="UP000248039">
    <property type="component" value="Unassembled WGS sequence"/>
</dbReference>
<dbReference type="SFLD" id="SFLDS00005">
    <property type="entry name" value="Isoprenoid_Synthase_Type_I"/>
    <property type="match status" value="1"/>
</dbReference>
<dbReference type="AlphaFoldDB" id="A0A2V4N786"/>
<evidence type="ECO:0000256" key="2">
    <source>
        <dbReference type="RuleBase" id="RU366034"/>
    </source>
</evidence>
<dbReference type="SFLD" id="SFLDG01020">
    <property type="entry name" value="Terpene_Cyclase_Like_2"/>
    <property type="match status" value="1"/>
</dbReference>
<evidence type="ECO:0000256" key="3">
    <source>
        <dbReference type="SAM" id="MobiDB-lite"/>
    </source>
</evidence>
<dbReference type="InterPro" id="IPR034686">
    <property type="entry name" value="Terpene_cyclase-like_2"/>
</dbReference>
<keyword evidence="1 2" id="KW-0456">Lyase</keyword>
<dbReference type="EMBL" id="PYBW01000040">
    <property type="protein sequence ID" value="PYC80246.1"/>
    <property type="molecule type" value="Genomic_DNA"/>
</dbReference>
<evidence type="ECO:0000256" key="1">
    <source>
        <dbReference type="ARBA" id="ARBA00023239"/>
    </source>
</evidence>
<keyword evidence="5" id="KW-1185">Reference proteome</keyword>
<comment type="similarity">
    <text evidence="2">Belongs to the terpene synthase family.</text>
</comment>
<dbReference type="PANTHER" id="PTHR35201:SF4">
    <property type="entry name" value="BETA-PINACENE SYNTHASE-RELATED"/>
    <property type="match status" value="1"/>
</dbReference>
<feature type="region of interest" description="Disordered" evidence="3">
    <location>
        <begin position="1"/>
        <end position="40"/>
    </location>
</feature>
<organism evidence="4 5">
    <name type="scientific">Streptomyces tateyamensis</name>
    <dbReference type="NCBI Taxonomy" id="565073"/>
    <lineage>
        <taxon>Bacteria</taxon>
        <taxon>Bacillati</taxon>
        <taxon>Actinomycetota</taxon>
        <taxon>Actinomycetes</taxon>
        <taxon>Kitasatosporales</taxon>
        <taxon>Streptomycetaceae</taxon>
        <taxon>Streptomyces</taxon>
    </lineage>
</organism>
<keyword evidence="2" id="KW-0460">Magnesium</keyword>
<dbReference type="EC" id="4.2.3.-" evidence="2"/>
<proteinExistence type="inferred from homology"/>
<comment type="cofactor">
    <cofactor evidence="2">
        <name>Mg(2+)</name>
        <dbReference type="ChEBI" id="CHEBI:18420"/>
    </cofactor>
</comment>
<dbReference type="Pfam" id="PF19086">
    <property type="entry name" value="Terpene_syn_C_2"/>
    <property type="match status" value="1"/>
</dbReference>
<gene>
    <name evidence="4" type="ORF">C7C46_13240</name>
</gene>
<dbReference type="GO" id="GO:0046872">
    <property type="term" value="F:metal ion binding"/>
    <property type="evidence" value="ECO:0007669"/>
    <property type="project" value="UniProtKB-KW"/>
</dbReference>
<dbReference type="SUPFAM" id="SSF48576">
    <property type="entry name" value="Terpenoid synthases"/>
    <property type="match status" value="1"/>
</dbReference>
<name>A0A2V4N786_9ACTN</name>
<evidence type="ECO:0000313" key="5">
    <source>
        <dbReference type="Proteomes" id="UP000248039"/>
    </source>
</evidence>
<protein>
    <recommendedName>
        <fullName evidence="2">Terpene synthase</fullName>
        <ecNumber evidence="2">4.2.3.-</ecNumber>
    </recommendedName>
</protein>